<feature type="domain" description="PAS" evidence="7">
    <location>
        <begin position="250"/>
        <end position="320"/>
    </location>
</feature>
<proteinExistence type="predicted"/>
<accession>A0A4U1CR86</accession>
<dbReference type="InterPro" id="IPR036890">
    <property type="entry name" value="HATPase_C_sf"/>
</dbReference>
<keyword evidence="5" id="KW-0418">Kinase</keyword>
<evidence type="ECO:0000259" key="8">
    <source>
        <dbReference type="PROSITE" id="PS50113"/>
    </source>
</evidence>
<dbReference type="Pfam" id="PF00989">
    <property type="entry name" value="PAS"/>
    <property type="match status" value="1"/>
</dbReference>
<comment type="caution">
    <text evidence="9">The sequence shown here is derived from an EMBL/GenBank/DDBJ whole genome shotgun (WGS) entry which is preliminary data.</text>
</comment>
<dbReference type="GO" id="GO:0006355">
    <property type="term" value="P:regulation of DNA-templated transcription"/>
    <property type="evidence" value="ECO:0007669"/>
    <property type="project" value="InterPro"/>
</dbReference>
<name>A0A4U1CR86_9SPHI</name>
<dbReference type="InterPro" id="IPR052162">
    <property type="entry name" value="Sensor_kinase/Photoreceptor"/>
</dbReference>
<organism evidence="9 10">
    <name type="scientific">Pedobacter frigoris</name>
    <dbReference type="NCBI Taxonomy" id="2571272"/>
    <lineage>
        <taxon>Bacteria</taxon>
        <taxon>Pseudomonadati</taxon>
        <taxon>Bacteroidota</taxon>
        <taxon>Sphingobacteriia</taxon>
        <taxon>Sphingobacteriales</taxon>
        <taxon>Sphingobacteriaceae</taxon>
        <taxon>Pedobacter</taxon>
    </lineage>
</organism>
<dbReference type="CDD" id="cd00130">
    <property type="entry name" value="PAS"/>
    <property type="match status" value="3"/>
</dbReference>
<evidence type="ECO:0000313" key="9">
    <source>
        <dbReference type="EMBL" id="TKC09430.1"/>
    </source>
</evidence>
<dbReference type="Proteomes" id="UP000307244">
    <property type="component" value="Unassembled WGS sequence"/>
</dbReference>
<feature type="domain" description="PAS" evidence="7">
    <location>
        <begin position="377"/>
        <end position="442"/>
    </location>
</feature>
<feature type="domain" description="PAC" evidence="8">
    <location>
        <begin position="448"/>
        <end position="499"/>
    </location>
</feature>
<dbReference type="RefSeq" id="WP_136834841.1">
    <property type="nucleotide sequence ID" value="NZ_SWBQ01000001.1"/>
</dbReference>
<evidence type="ECO:0000259" key="7">
    <source>
        <dbReference type="PROSITE" id="PS50112"/>
    </source>
</evidence>
<dbReference type="Pfam" id="PF08448">
    <property type="entry name" value="PAS_4"/>
    <property type="match status" value="1"/>
</dbReference>
<dbReference type="InterPro" id="IPR005467">
    <property type="entry name" value="His_kinase_dom"/>
</dbReference>
<dbReference type="PRINTS" id="PR00344">
    <property type="entry name" value="BCTRLSENSOR"/>
</dbReference>
<keyword evidence="3" id="KW-0597">Phosphoprotein</keyword>
<dbReference type="SUPFAM" id="SSF47384">
    <property type="entry name" value="Homodimeric domain of signal transducing histidine kinase"/>
    <property type="match status" value="1"/>
</dbReference>
<dbReference type="EMBL" id="SWBQ01000001">
    <property type="protein sequence ID" value="TKC09430.1"/>
    <property type="molecule type" value="Genomic_DNA"/>
</dbReference>
<dbReference type="CDD" id="cd00075">
    <property type="entry name" value="HATPase"/>
    <property type="match status" value="1"/>
</dbReference>
<dbReference type="InterPro" id="IPR001610">
    <property type="entry name" value="PAC"/>
</dbReference>
<dbReference type="SMART" id="SM00387">
    <property type="entry name" value="HATPase_c"/>
    <property type="match status" value="1"/>
</dbReference>
<dbReference type="OrthoDB" id="1522284at2"/>
<dbReference type="CDD" id="cd00082">
    <property type="entry name" value="HisKA"/>
    <property type="match status" value="1"/>
</dbReference>
<evidence type="ECO:0000256" key="4">
    <source>
        <dbReference type="ARBA" id="ARBA00022679"/>
    </source>
</evidence>
<dbReference type="InterPro" id="IPR013767">
    <property type="entry name" value="PAS_fold"/>
</dbReference>
<feature type="domain" description="Histidine kinase" evidence="6">
    <location>
        <begin position="517"/>
        <end position="736"/>
    </location>
</feature>
<sequence length="737" mass="83863">MSTPLLSFKNIISISPIPLAVVDTEMRYIAASEKWLSLYHLEDQVLIGRSHYEVFPEIGDVWKKIHADCLLGKDQNCENDPFLRADGTLMWLKWEVRHWLDDNGAIGGMMMSSEDVTHKTNITLNEKRFQLFMDELPGLCWIADNTNILKYANKCFFDTLRLGNDVIGKNYNAIFGSDIARNLQESNDLVLKSGEGKSFHQTVRDQHGHPQIYKVYKFPFIDEAGEGNMIGSIAFNVTKNKLLEEELYQSEAQFKLAFEHSLIGMALLTPDGAFKRVNRSLCDMLGYSEAEMKQLNIREITHSEDLTTTAVRLDDMTTGKIDKIKFEKRYLHKDGRVIWVVIAATMLYDSLHNPLYYVSQIEDITRRKEIENDLVLSEKKYRTIFENVQDVFYQTDQNGLVTEISPSIEQYSGYSRKEIIGQPVSDFYFYVQDRERIIDTLRTSGFVIDFEVRLKTKDKELRYASVNARLVVENGAIVATEGSMRDVTARKFHENELRALNTELTASNEQKNKLLSIIGHDLRNPISGSLQLLNLTLDDFASSSADEVHTYLSMMKQELSNANNLLEDLLTWAKSQFNAISFNPEVITDISGLFIKSIQTIGPMAVKKHIEIAQQVDGQFQFMADKDMLETIIRNLLANAIKFTHTGGNVILAIQNKENGVLFSVCDNGIGIPEEKIKTLFDKNTNYTTYGTSGEKGTGLGLSLCYDFVHKHGGQIWAESDRPQGTCFYFLIPKKDN</sequence>
<dbReference type="InterPro" id="IPR003594">
    <property type="entry name" value="HATPase_dom"/>
</dbReference>
<evidence type="ECO:0000256" key="1">
    <source>
        <dbReference type="ARBA" id="ARBA00000085"/>
    </source>
</evidence>
<dbReference type="SMART" id="SM00091">
    <property type="entry name" value="PAS"/>
    <property type="match status" value="4"/>
</dbReference>
<keyword evidence="4" id="KW-0808">Transferase</keyword>
<dbReference type="PANTHER" id="PTHR43304:SF1">
    <property type="entry name" value="PAC DOMAIN-CONTAINING PROTEIN"/>
    <property type="match status" value="1"/>
</dbReference>
<dbReference type="Gene3D" id="3.30.450.20">
    <property type="entry name" value="PAS domain"/>
    <property type="match status" value="4"/>
</dbReference>
<comment type="catalytic activity">
    <reaction evidence="1">
        <text>ATP + protein L-histidine = ADP + protein N-phospho-L-histidine.</text>
        <dbReference type="EC" id="2.7.13.3"/>
    </reaction>
</comment>
<dbReference type="EC" id="2.7.13.3" evidence="2"/>
<keyword evidence="10" id="KW-1185">Reference proteome</keyword>
<dbReference type="Pfam" id="PF13426">
    <property type="entry name" value="PAS_9"/>
    <property type="match status" value="2"/>
</dbReference>
<dbReference type="InterPro" id="IPR000700">
    <property type="entry name" value="PAS-assoc_C"/>
</dbReference>
<dbReference type="InterPro" id="IPR013656">
    <property type="entry name" value="PAS_4"/>
</dbReference>
<protein>
    <recommendedName>
        <fullName evidence="2">histidine kinase</fullName>
        <ecNumber evidence="2">2.7.13.3</ecNumber>
    </recommendedName>
</protein>
<dbReference type="FunFam" id="3.30.565.10:FF:000006">
    <property type="entry name" value="Sensor histidine kinase WalK"/>
    <property type="match status" value="1"/>
</dbReference>
<dbReference type="PROSITE" id="PS50113">
    <property type="entry name" value="PAC"/>
    <property type="match status" value="2"/>
</dbReference>
<dbReference type="GO" id="GO:0000155">
    <property type="term" value="F:phosphorelay sensor kinase activity"/>
    <property type="evidence" value="ECO:0007669"/>
    <property type="project" value="InterPro"/>
</dbReference>
<dbReference type="PANTHER" id="PTHR43304">
    <property type="entry name" value="PHYTOCHROME-LIKE PROTEIN CPH1"/>
    <property type="match status" value="1"/>
</dbReference>
<dbReference type="SUPFAM" id="SSF55874">
    <property type="entry name" value="ATPase domain of HSP90 chaperone/DNA topoisomerase II/histidine kinase"/>
    <property type="match status" value="1"/>
</dbReference>
<gene>
    <name evidence="9" type="ORF">FA047_04880</name>
</gene>
<dbReference type="InterPro" id="IPR004358">
    <property type="entry name" value="Sig_transdc_His_kin-like_C"/>
</dbReference>
<dbReference type="Gene3D" id="1.10.287.130">
    <property type="match status" value="1"/>
</dbReference>
<evidence type="ECO:0000256" key="2">
    <source>
        <dbReference type="ARBA" id="ARBA00012438"/>
    </source>
</evidence>
<evidence type="ECO:0000259" key="6">
    <source>
        <dbReference type="PROSITE" id="PS50109"/>
    </source>
</evidence>
<dbReference type="InterPro" id="IPR003661">
    <property type="entry name" value="HisK_dim/P_dom"/>
</dbReference>
<evidence type="ECO:0000256" key="5">
    <source>
        <dbReference type="ARBA" id="ARBA00022777"/>
    </source>
</evidence>
<reference evidence="9 10" key="1">
    <citation type="submission" date="2019-04" db="EMBL/GenBank/DDBJ databases">
        <title>Pedobacter sp. RP-3-15 sp. nov., isolated from Arctic soil.</title>
        <authorList>
            <person name="Dahal R.H."/>
            <person name="Kim D.-U."/>
        </authorList>
    </citation>
    <scope>NUCLEOTIDE SEQUENCE [LARGE SCALE GENOMIC DNA]</scope>
    <source>
        <strain evidence="9 10">RP-3-15</strain>
    </source>
</reference>
<dbReference type="PROSITE" id="PS50112">
    <property type="entry name" value="PAS"/>
    <property type="match status" value="2"/>
</dbReference>
<dbReference type="NCBIfam" id="TIGR00229">
    <property type="entry name" value="sensory_box"/>
    <property type="match status" value="3"/>
</dbReference>
<dbReference type="InterPro" id="IPR035965">
    <property type="entry name" value="PAS-like_dom_sf"/>
</dbReference>
<dbReference type="SMART" id="SM00086">
    <property type="entry name" value="PAC"/>
    <property type="match status" value="3"/>
</dbReference>
<dbReference type="Pfam" id="PF00512">
    <property type="entry name" value="HisKA"/>
    <property type="match status" value="1"/>
</dbReference>
<dbReference type="PROSITE" id="PS50109">
    <property type="entry name" value="HIS_KIN"/>
    <property type="match status" value="1"/>
</dbReference>
<dbReference type="SMART" id="SM00388">
    <property type="entry name" value="HisKA"/>
    <property type="match status" value="1"/>
</dbReference>
<dbReference type="Pfam" id="PF02518">
    <property type="entry name" value="HATPase_c"/>
    <property type="match status" value="1"/>
</dbReference>
<dbReference type="AlphaFoldDB" id="A0A4U1CR86"/>
<dbReference type="InterPro" id="IPR000014">
    <property type="entry name" value="PAS"/>
</dbReference>
<dbReference type="SUPFAM" id="SSF55785">
    <property type="entry name" value="PYP-like sensor domain (PAS domain)"/>
    <property type="match status" value="4"/>
</dbReference>
<dbReference type="InterPro" id="IPR036097">
    <property type="entry name" value="HisK_dim/P_sf"/>
</dbReference>
<feature type="domain" description="PAC" evidence="8">
    <location>
        <begin position="324"/>
        <end position="376"/>
    </location>
</feature>
<dbReference type="Gene3D" id="3.30.565.10">
    <property type="entry name" value="Histidine kinase-like ATPase, C-terminal domain"/>
    <property type="match status" value="1"/>
</dbReference>
<evidence type="ECO:0000313" key="10">
    <source>
        <dbReference type="Proteomes" id="UP000307244"/>
    </source>
</evidence>
<evidence type="ECO:0000256" key="3">
    <source>
        <dbReference type="ARBA" id="ARBA00022553"/>
    </source>
</evidence>